<dbReference type="Proteomes" id="UP001317532">
    <property type="component" value="Chromosome"/>
</dbReference>
<accession>A0AAN1XWG5</accession>
<sequence>MSRVFIRYALPSDAERLVSDGVVDGSTPGGDPWPARVQKGLSEQQAGRRLVLVAEDASGLLGTVQLVFSFPKGYSDREAANGIDVAMVEALRTRSDAPHGVATQLITDVQNLARKRGVKTLTFLLHMGDNRGIAQAKSWGFEEFRIMPEAGRMLAFFRKSIE</sequence>
<reference evidence="1 2" key="1">
    <citation type="journal article" date="2022" name="ISME Commun">
        <title>Vulcanimicrobium alpinus gen. nov. sp. nov., the first cultivated representative of the candidate phylum 'Eremiobacterota', is a metabolically versatile aerobic anoxygenic phototroph.</title>
        <authorList>
            <person name="Yabe S."/>
            <person name="Muto K."/>
            <person name="Abe K."/>
            <person name="Yokota A."/>
            <person name="Staudigel H."/>
            <person name="Tebo B.M."/>
        </authorList>
    </citation>
    <scope>NUCLEOTIDE SEQUENCE [LARGE SCALE GENOMIC DNA]</scope>
    <source>
        <strain evidence="1 2">WC8-2</strain>
    </source>
</reference>
<dbReference type="KEGG" id="vab:WPS_15260"/>
<evidence type="ECO:0000313" key="2">
    <source>
        <dbReference type="Proteomes" id="UP001317532"/>
    </source>
</evidence>
<evidence type="ECO:0000313" key="1">
    <source>
        <dbReference type="EMBL" id="BDE06250.1"/>
    </source>
</evidence>
<dbReference type="EMBL" id="AP025523">
    <property type="protein sequence ID" value="BDE06250.1"/>
    <property type="molecule type" value="Genomic_DNA"/>
</dbReference>
<dbReference type="Gene3D" id="3.40.630.30">
    <property type="match status" value="1"/>
</dbReference>
<dbReference type="AlphaFoldDB" id="A0AAN1XWG5"/>
<dbReference type="InterPro" id="IPR016181">
    <property type="entry name" value="Acyl_CoA_acyltransferase"/>
</dbReference>
<dbReference type="SUPFAM" id="SSF55729">
    <property type="entry name" value="Acyl-CoA N-acyltransferases (Nat)"/>
    <property type="match status" value="1"/>
</dbReference>
<protein>
    <recommendedName>
        <fullName evidence="3">N-acetyltransferase domain-containing protein</fullName>
    </recommendedName>
</protein>
<gene>
    <name evidence="1" type="ORF">WPS_15260</name>
</gene>
<dbReference type="RefSeq" id="WP_317997225.1">
    <property type="nucleotide sequence ID" value="NZ_AP025523.1"/>
</dbReference>
<proteinExistence type="predicted"/>
<organism evidence="1 2">
    <name type="scientific">Vulcanimicrobium alpinum</name>
    <dbReference type="NCBI Taxonomy" id="3016050"/>
    <lineage>
        <taxon>Bacteria</taxon>
        <taxon>Bacillati</taxon>
        <taxon>Vulcanimicrobiota</taxon>
        <taxon>Vulcanimicrobiia</taxon>
        <taxon>Vulcanimicrobiales</taxon>
        <taxon>Vulcanimicrobiaceae</taxon>
        <taxon>Vulcanimicrobium</taxon>
    </lineage>
</organism>
<keyword evidence="2" id="KW-1185">Reference proteome</keyword>
<evidence type="ECO:0008006" key="3">
    <source>
        <dbReference type="Google" id="ProtNLM"/>
    </source>
</evidence>
<name>A0AAN1XWG5_UNVUL</name>